<dbReference type="GO" id="GO:0006313">
    <property type="term" value="P:DNA transposition"/>
    <property type="evidence" value="ECO:0007669"/>
    <property type="project" value="InterPro"/>
</dbReference>
<evidence type="ECO:0008006" key="2">
    <source>
        <dbReference type="Google" id="ProtNLM"/>
    </source>
</evidence>
<reference evidence="1" key="1">
    <citation type="submission" date="2018-06" db="EMBL/GenBank/DDBJ databases">
        <authorList>
            <person name="Zhirakovskaya E."/>
        </authorList>
    </citation>
    <scope>NUCLEOTIDE SEQUENCE</scope>
</reference>
<dbReference type="GO" id="GO:0003677">
    <property type="term" value="F:DNA binding"/>
    <property type="evidence" value="ECO:0007669"/>
    <property type="project" value="InterPro"/>
</dbReference>
<name>A0A3B0WST1_9ZZZZ</name>
<dbReference type="InterPro" id="IPR036515">
    <property type="entry name" value="Transposase_17_sf"/>
</dbReference>
<dbReference type="EMBL" id="UOFA01000341">
    <property type="protein sequence ID" value="VAW47386.1"/>
    <property type="molecule type" value="Genomic_DNA"/>
</dbReference>
<gene>
    <name evidence="1" type="ORF">MNBD_GAMMA02-1589</name>
</gene>
<dbReference type="Gene3D" id="3.30.70.1290">
    <property type="entry name" value="Transposase IS200-like"/>
    <property type="match status" value="1"/>
</dbReference>
<evidence type="ECO:0000313" key="1">
    <source>
        <dbReference type="EMBL" id="VAW47386.1"/>
    </source>
</evidence>
<proteinExistence type="predicted"/>
<dbReference type="AlphaFoldDB" id="A0A3B0WST1"/>
<sequence length="81" mass="9245">MKRLFNRQDLLIVVPGIKQHAQNIELDAFVVMPNHVHGIIILHGNDAANHVETRHALSKTISNTKTQLKNNRLKYNDHSIC</sequence>
<dbReference type="SUPFAM" id="SSF143422">
    <property type="entry name" value="Transposase IS200-like"/>
    <property type="match status" value="1"/>
</dbReference>
<dbReference type="GO" id="GO:0004803">
    <property type="term" value="F:transposase activity"/>
    <property type="evidence" value="ECO:0007669"/>
    <property type="project" value="InterPro"/>
</dbReference>
<organism evidence="1">
    <name type="scientific">hydrothermal vent metagenome</name>
    <dbReference type="NCBI Taxonomy" id="652676"/>
    <lineage>
        <taxon>unclassified sequences</taxon>
        <taxon>metagenomes</taxon>
        <taxon>ecological metagenomes</taxon>
    </lineage>
</organism>
<accession>A0A3B0WST1</accession>
<protein>
    <recommendedName>
        <fullName evidence="2">Transposase IS200-like domain-containing protein</fullName>
    </recommendedName>
</protein>